<evidence type="ECO:0000313" key="3">
    <source>
        <dbReference type="EMBL" id="WEY83669.1"/>
    </source>
</evidence>
<evidence type="ECO:0000313" key="1">
    <source>
        <dbReference type="EMBL" id="KIU12730.1"/>
    </source>
</evidence>
<protein>
    <recommendedName>
        <fullName evidence="6">WYL domain-containing protein</fullName>
    </recommendedName>
</protein>
<organism evidence="1 5">
    <name type="scientific">Bacillus subtilis</name>
    <dbReference type="NCBI Taxonomy" id="1423"/>
    <lineage>
        <taxon>Bacteria</taxon>
        <taxon>Bacillati</taxon>
        <taxon>Bacillota</taxon>
        <taxon>Bacilli</taxon>
        <taxon>Bacillales</taxon>
        <taxon>Bacillaceae</taxon>
        <taxon>Bacillus</taxon>
    </lineage>
</organism>
<dbReference type="EMBL" id="CP120576">
    <property type="protein sequence ID" value="WEY83669.1"/>
    <property type="molecule type" value="Genomic_DNA"/>
</dbReference>
<evidence type="ECO:0000313" key="2">
    <source>
        <dbReference type="EMBL" id="MBO3796705.1"/>
    </source>
</evidence>
<reference evidence="2" key="2">
    <citation type="submission" date="2021-03" db="EMBL/GenBank/DDBJ databases">
        <title>Isolation of Bacillus subtilis from fermented food sample.</title>
        <authorList>
            <person name="Lakshmanan V."/>
            <person name="Athira K."/>
            <person name="Rajagopal K."/>
        </authorList>
    </citation>
    <scope>NUCLEOTIDE SEQUENCE</scope>
    <source>
        <strain evidence="2">S1</strain>
    </source>
</reference>
<name>A0A0C3L1T4_BACIU</name>
<dbReference type="Proteomes" id="UP001229422">
    <property type="component" value="Chromosome"/>
</dbReference>
<dbReference type="RefSeq" id="WP_014476869.1">
    <property type="nucleotide sequence ID" value="NZ_AP028964.1"/>
</dbReference>
<dbReference type="EMBL" id="CP125292">
    <property type="protein sequence ID" value="WHM21366.1"/>
    <property type="molecule type" value="Genomic_DNA"/>
</dbReference>
<evidence type="ECO:0000313" key="4">
    <source>
        <dbReference type="EMBL" id="WHM21366.1"/>
    </source>
</evidence>
<proteinExistence type="predicted"/>
<dbReference type="Proteomes" id="UP000665181">
    <property type="component" value="Unassembled WGS sequence"/>
</dbReference>
<dbReference type="PATRIC" id="fig|1423.134.peg.2816"/>
<evidence type="ECO:0008006" key="6">
    <source>
        <dbReference type="Google" id="ProtNLM"/>
    </source>
</evidence>
<dbReference type="AlphaFoldDB" id="A0A0C3L1T4"/>
<reference evidence="1 5" key="1">
    <citation type="submission" date="2014-12" db="EMBL/GenBank/DDBJ databases">
        <title>Comparative genome analysis of Bacillus coagulans HM-08, Clostridium butyricum HM-68, Bacillus subtilis HM-66 and Bacillus licheniformis BL-09.</title>
        <authorList>
            <person name="Zhang H."/>
        </authorList>
    </citation>
    <scope>NUCLEOTIDE SEQUENCE [LARGE SCALE GENOMIC DNA]</scope>
    <source>
        <strain evidence="1 5">HM-66</strain>
    </source>
</reference>
<reference evidence="4" key="4">
    <citation type="submission" date="2023-05" db="EMBL/GenBank/DDBJ databases">
        <title>Complete genome sequence of Bacillus subtilis SRCM117797 isolated from Soybean paste.</title>
        <authorList>
            <person name="Abraha H.B."/>
            <person name="Kim K.-P."/>
            <person name="Ryu M.-S."/>
            <person name="Jeong D.-Y."/>
        </authorList>
    </citation>
    <scope>NUCLEOTIDE SEQUENCE</scope>
    <source>
        <strain evidence="4">SRCM117797</strain>
    </source>
</reference>
<dbReference type="Proteomes" id="UP000032247">
    <property type="component" value="Unassembled WGS sequence"/>
</dbReference>
<sequence length="77" mass="9067">MNFYLHRSLESQMPISIIYMKKDGTISKRTIIVRQKSKTKIKAFCFSKQQIRTFLLDSILSCDFVRTNKQNLYSAGR</sequence>
<dbReference type="EMBL" id="JXBC01000002">
    <property type="protein sequence ID" value="KIU12730.1"/>
    <property type="molecule type" value="Genomic_DNA"/>
</dbReference>
<dbReference type="EMBL" id="JAGFPW010000031">
    <property type="protein sequence ID" value="MBO3796705.1"/>
    <property type="molecule type" value="Genomic_DNA"/>
</dbReference>
<gene>
    <name evidence="2" type="ORF">J5227_20940</name>
    <name evidence="3" type="ORF">P5633_15070</name>
    <name evidence="4" type="ORF">QL281_21745</name>
    <name evidence="1" type="ORF">SC09_Contig19orf01282</name>
</gene>
<accession>A0A0C3L1T4</accession>
<evidence type="ECO:0000313" key="5">
    <source>
        <dbReference type="Proteomes" id="UP000032247"/>
    </source>
</evidence>
<reference evidence="3" key="3">
    <citation type="submission" date="2023-03" db="EMBL/GenBank/DDBJ databases">
        <title>Complete genome sequences of 52 Bacillus and Priestia strains isolated from West-African fermentations and 26 reference strains from the DSMZ collection.</title>
        <authorList>
            <person name="Wiedenbein E.S."/>
            <person name="Canoy T.S."/>
            <person name="Hui Y."/>
            <person name="Parkouda C."/>
            <person name="Dawende C."/>
            <person name="Ametefe E."/>
            <person name="Jespersen L."/>
            <person name="Nielsen D.S."/>
        </authorList>
    </citation>
    <scope>NUCLEOTIDE SEQUENCE</scope>
    <source>
        <strain evidence="3">PRO56</strain>
    </source>
</reference>
<dbReference type="STRING" id="483913.AN935_08930"/>
<dbReference type="Proteomes" id="UP001214898">
    <property type="component" value="Chromosome"/>
</dbReference>